<keyword evidence="2" id="KW-0812">Transmembrane</keyword>
<feature type="chain" id="PRO_5045173352" evidence="4">
    <location>
        <begin position="33"/>
        <end position="583"/>
    </location>
</feature>
<dbReference type="PANTHER" id="PTHR34597:SF1">
    <property type="entry name" value="HEME_HEMOPEXIN TRANSPORTER PROTEIN HUXB"/>
    <property type="match status" value="1"/>
</dbReference>
<organism evidence="7 8">
    <name type="scientific">Sphingomonas aurea</name>
    <dbReference type="NCBI Taxonomy" id="3063994"/>
    <lineage>
        <taxon>Bacteria</taxon>
        <taxon>Pseudomonadati</taxon>
        <taxon>Pseudomonadota</taxon>
        <taxon>Alphaproteobacteria</taxon>
        <taxon>Sphingomonadales</taxon>
        <taxon>Sphingomonadaceae</taxon>
        <taxon>Sphingomonas</taxon>
    </lineage>
</organism>
<evidence type="ECO:0000256" key="2">
    <source>
        <dbReference type="ARBA" id="ARBA00022692"/>
    </source>
</evidence>
<evidence type="ECO:0000259" key="5">
    <source>
        <dbReference type="Pfam" id="PF03865"/>
    </source>
</evidence>
<dbReference type="Gene3D" id="2.40.160.50">
    <property type="entry name" value="membrane protein fhac: a member of the omp85/tpsb transporter family"/>
    <property type="match status" value="1"/>
</dbReference>
<evidence type="ECO:0000259" key="6">
    <source>
        <dbReference type="Pfam" id="PF08479"/>
    </source>
</evidence>
<name>A0ABT9EHN6_9SPHN</name>
<keyword evidence="1" id="KW-0472">Membrane</keyword>
<proteinExistence type="predicted"/>
<dbReference type="InterPro" id="IPR005565">
    <property type="entry name" value="Hemolysn_activator_HlyB_C"/>
</dbReference>
<accession>A0ABT9EHN6</accession>
<keyword evidence="4" id="KW-0732">Signal</keyword>
<dbReference type="InterPro" id="IPR013686">
    <property type="entry name" value="Polypept-transport_assoc_ShlB"/>
</dbReference>
<feature type="signal peptide" evidence="4">
    <location>
        <begin position="1"/>
        <end position="32"/>
    </location>
</feature>
<dbReference type="Pfam" id="PF03865">
    <property type="entry name" value="ShlB"/>
    <property type="match status" value="1"/>
</dbReference>
<dbReference type="Pfam" id="PF08479">
    <property type="entry name" value="POTRA_2"/>
    <property type="match status" value="1"/>
</dbReference>
<gene>
    <name evidence="7" type="ORF">Q5H91_04635</name>
</gene>
<evidence type="ECO:0000313" key="7">
    <source>
        <dbReference type="EMBL" id="MDP1026490.1"/>
    </source>
</evidence>
<reference evidence="7 8" key="1">
    <citation type="submission" date="2023-07" db="EMBL/GenBank/DDBJ databases">
        <authorList>
            <person name="Kim M.K."/>
        </authorList>
    </citation>
    <scope>NUCLEOTIDE SEQUENCE [LARGE SCALE GENOMIC DNA]</scope>
    <source>
        <strain evidence="7 8">KR1UV-12</strain>
    </source>
</reference>
<dbReference type="InterPro" id="IPR051544">
    <property type="entry name" value="TPS_OM_transporter"/>
</dbReference>
<dbReference type="PANTHER" id="PTHR34597">
    <property type="entry name" value="SLR1661 PROTEIN"/>
    <property type="match status" value="1"/>
</dbReference>
<feature type="domain" description="Polypeptide-transport-associated ShlB-type" evidence="6">
    <location>
        <begin position="79"/>
        <end position="154"/>
    </location>
</feature>
<dbReference type="RefSeq" id="WP_305172049.1">
    <property type="nucleotide sequence ID" value="NZ_JAUUDS010000001.1"/>
</dbReference>
<evidence type="ECO:0000256" key="1">
    <source>
        <dbReference type="ARBA" id="ARBA00022452"/>
    </source>
</evidence>
<keyword evidence="8" id="KW-1185">Reference proteome</keyword>
<evidence type="ECO:0000313" key="8">
    <source>
        <dbReference type="Proteomes" id="UP001230685"/>
    </source>
</evidence>
<evidence type="ECO:0000256" key="4">
    <source>
        <dbReference type="SAM" id="SignalP"/>
    </source>
</evidence>
<dbReference type="EMBL" id="JAUUDS010000001">
    <property type="protein sequence ID" value="MDP1026490.1"/>
    <property type="molecule type" value="Genomic_DNA"/>
</dbReference>
<evidence type="ECO:0000256" key="3">
    <source>
        <dbReference type="ARBA" id="ARBA00023237"/>
    </source>
</evidence>
<keyword evidence="3" id="KW-0998">Cell outer membrane</keyword>
<protein>
    <submittedName>
        <fullName evidence="7">ShlB/FhaC/HecB family hemolysin secretion/activation protein</fullName>
    </submittedName>
</protein>
<sequence length="583" mass="61444">MPSLHDRSASLRRALSLLAGSASLFAAASAAAQSVPNAGSLLNEQRSTATTPRPVPEAAPVIAVPETRTAVPAGEVSVTIRAITFSGDTALADSEALVERTREAIGRTLDHPGLQALADGVTRYLRARGYALAYAYLPRQDVTEGSVTIAIVGGRLAGADAVTVVGRTRIDQHRLTAPIVRATRRDAPLRTAELERAMLLVNDLPGITARATLEPGSRTGTSRLVLQAEEAPLIGSELSIDNYGSPSTGMLRTGAGLRLNDPLRIGDEAALGARFTSGSTLVNGLYALPLSASGLRLTLGGNYLDYRVDQPRFRSLSLAGSATAASAQLGYPVVRSRAGNLYATAGYEHLALKDRARGIGISNRRIDAVTLGLTGDGFDSFGRGGLSEAAVTLTVGGADLSRNRDQLLVDRLTARVDGTYLKATGRLSRTQTLDAADRWTLFAGLSGQMANRNLDSSQKFLSGGPSGVRAYSVGEGIGDEGVLGTLELRRLIPAPPLKATLQLLAFVDGARLWLNDQPWQGAARDNDRGLYAAGIGLNAAGEHWSIHTAVARRIGGDVRQDTLLVGPTDTSDWRGWFQAAVRF</sequence>
<feature type="domain" description="Haemolysin activator HlyB C-terminal" evidence="5">
    <location>
        <begin position="220"/>
        <end position="537"/>
    </location>
</feature>
<comment type="caution">
    <text evidence="7">The sequence shown here is derived from an EMBL/GenBank/DDBJ whole genome shotgun (WGS) entry which is preliminary data.</text>
</comment>
<keyword evidence="1" id="KW-1134">Transmembrane beta strand</keyword>
<dbReference type="Proteomes" id="UP001230685">
    <property type="component" value="Unassembled WGS sequence"/>
</dbReference>
<dbReference type="Gene3D" id="3.10.20.310">
    <property type="entry name" value="membrane protein fhac"/>
    <property type="match status" value="1"/>
</dbReference>